<name>A0A4S4KAC0_9APHY</name>
<gene>
    <name evidence="1" type="ORF">EW026_g6663</name>
</gene>
<comment type="caution">
    <text evidence="1">The sequence shown here is derived from an EMBL/GenBank/DDBJ whole genome shotgun (WGS) entry which is preliminary data.</text>
</comment>
<keyword evidence="2" id="KW-1185">Reference proteome</keyword>
<dbReference type="Proteomes" id="UP000309038">
    <property type="component" value="Unassembled WGS sequence"/>
</dbReference>
<protein>
    <submittedName>
        <fullName evidence="1">Uncharacterized protein</fullName>
    </submittedName>
</protein>
<dbReference type="AlphaFoldDB" id="A0A4S4KAC0"/>
<sequence>MGNINFLCTGVDERYDGTEREIGFPQRSQTSPNSAAFQANVVETVMIASMCSQYTALGLRLIRLNL</sequence>
<evidence type="ECO:0000313" key="2">
    <source>
        <dbReference type="Proteomes" id="UP000309038"/>
    </source>
</evidence>
<accession>A0A4S4KAC0</accession>
<evidence type="ECO:0000313" key="1">
    <source>
        <dbReference type="EMBL" id="THG94895.1"/>
    </source>
</evidence>
<proteinExistence type="predicted"/>
<reference evidence="1 2" key="1">
    <citation type="submission" date="2019-02" db="EMBL/GenBank/DDBJ databases">
        <title>Genome sequencing of the rare red list fungi Phlebia centrifuga.</title>
        <authorList>
            <person name="Buettner E."/>
            <person name="Kellner H."/>
        </authorList>
    </citation>
    <scope>NUCLEOTIDE SEQUENCE [LARGE SCALE GENOMIC DNA]</scope>
    <source>
        <strain evidence="1 2">DSM 108282</strain>
    </source>
</reference>
<dbReference type="EMBL" id="SGPJ01000382">
    <property type="protein sequence ID" value="THG94895.1"/>
    <property type="molecule type" value="Genomic_DNA"/>
</dbReference>
<organism evidence="1 2">
    <name type="scientific">Hermanssonia centrifuga</name>
    <dbReference type="NCBI Taxonomy" id="98765"/>
    <lineage>
        <taxon>Eukaryota</taxon>
        <taxon>Fungi</taxon>
        <taxon>Dikarya</taxon>
        <taxon>Basidiomycota</taxon>
        <taxon>Agaricomycotina</taxon>
        <taxon>Agaricomycetes</taxon>
        <taxon>Polyporales</taxon>
        <taxon>Meruliaceae</taxon>
        <taxon>Hermanssonia</taxon>
    </lineage>
</organism>